<dbReference type="InterPro" id="IPR010985">
    <property type="entry name" value="Ribbon_hlx_hlx"/>
</dbReference>
<dbReference type="RefSeq" id="WP_198123559.1">
    <property type="nucleotide sequence ID" value="NZ_JAECZC010000005.1"/>
</dbReference>
<dbReference type="AlphaFoldDB" id="A0A8J7HSC5"/>
<accession>A0A8J7HSC5</accession>
<name>A0A8J7HSC5_9NOST</name>
<keyword evidence="3" id="KW-1185">Reference proteome</keyword>
<dbReference type="Gene3D" id="1.10.1220.10">
    <property type="entry name" value="Met repressor-like"/>
    <property type="match status" value="1"/>
</dbReference>
<feature type="compositionally biased region" description="Polar residues" evidence="1">
    <location>
        <begin position="53"/>
        <end position="71"/>
    </location>
</feature>
<dbReference type="Proteomes" id="UP000632766">
    <property type="component" value="Unassembled WGS sequence"/>
</dbReference>
<feature type="region of interest" description="Disordered" evidence="1">
    <location>
        <begin position="52"/>
        <end position="71"/>
    </location>
</feature>
<protein>
    <submittedName>
        <fullName evidence="2">Uncharacterized protein</fullName>
    </submittedName>
</protein>
<reference evidence="2 3" key="1">
    <citation type="journal article" date="2021" name="Int. J. Syst. Evol. Microbiol.">
        <title>Amazonocrinis nigriterrae gen. nov., sp. nov., Atlanticothrix silvestris gen. nov., sp. nov. and Dendronalium phyllosphericum gen. nov., sp. nov., nostocacean cyanobacteria from Brazilian environments.</title>
        <authorList>
            <person name="Alvarenga D.O."/>
            <person name="Andreote A.P.D."/>
            <person name="Branco L.H.Z."/>
            <person name="Delbaje E."/>
            <person name="Cruz R.B."/>
            <person name="Varani A.M."/>
            <person name="Fiore M.F."/>
        </authorList>
    </citation>
    <scope>NUCLEOTIDE SEQUENCE [LARGE SCALE GENOMIC DNA]</scope>
    <source>
        <strain evidence="2 3">CENA67</strain>
    </source>
</reference>
<proteinExistence type="predicted"/>
<dbReference type="InterPro" id="IPR015354">
    <property type="entry name" value="DNA_partition_ParG"/>
</dbReference>
<organism evidence="2 3">
    <name type="scientific">Amazonocrinis nigriterrae CENA67</name>
    <dbReference type="NCBI Taxonomy" id="2794033"/>
    <lineage>
        <taxon>Bacteria</taxon>
        <taxon>Bacillati</taxon>
        <taxon>Cyanobacteriota</taxon>
        <taxon>Cyanophyceae</taxon>
        <taxon>Nostocales</taxon>
        <taxon>Nostocaceae</taxon>
        <taxon>Amazonocrinis</taxon>
        <taxon>Amazonocrinis nigriterrae</taxon>
    </lineage>
</organism>
<dbReference type="InterPro" id="IPR013321">
    <property type="entry name" value="Arc_rbn_hlx_hlx"/>
</dbReference>
<gene>
    <name evidence="2" type="ORF">I8748_05045</name>
</gene>
<evidence type="ECO:0000313" key="3">
    <source>
        <dbReference type="Proteomes" id="UP000632766"/>
    </source>
</evidence>
<comment type="caution">
    <text evidence="2">The sequence shown here is derived from an EMBL/GenBank/DDBJ whole genome shotgun (WGS) entry which is preliminary data.</text>
</comment>
<evidence type="ECO:0000256" key="1">
    <source>
        <dbReference type="SAM" id="MobiDB-lite"/>
    </source>
</evidence>
<sequence length="71" mass="7861">MAQGEASIRVYLSPETKDRFKTVCFFKGLNMSDVTAELIENWLAKNDIDLPASQKNSLPKANSPKSKNSEG</sequence>
<dbReference type="Pfam" id="PF09274">
    <property type="entry name" value="ParG"/>
    <property type="match status" value="1"/>
</dbReference>
<dbReference type="GO" id="GO:0006355">
    <property type="term" value="P:regulation of DNA-templated transcription"/>
    <property type="evidence" value="ECO:0007669"/>
    <property type="project" value="InterPro"/>
</dbReference>
<evidence type="ECO:0000313" key="2">
    <source>
        <dbReference type="EMBL" id="MBH8561549.1"/>
    </source>
</evidence>
<dbReference type="SUPFAM" id="SSF47598">
    <property type="entry name" value="Ribbon-helix-helix"/>
    <property type="match status" value="1"/>
</dbReference>
<dbReference type="EMBL" id="JAECZC010000005">
    <property type="protein sequence ID" value="MBH8561549.1"/>
    <property type="molecule type" value="Genomic_DNA"/>
</dbReference>